<dbReference type="RefSeq" id="WP_246787052.1">
    <property type="nucleotide sequence ID" value="NZ_CP015006.1"/>
</dbReference>
<keyword evidence="5 8" id="KW-0808">Transferase</keyword>
<comment type="catalytic activity">
    <reaction evidence="7 8">
        <text>L-2,4-diaminobutanoate + acetyl-CoA = (2S)-4-acetamido-2-aminobutanoate + CoA + H(+)</text>
        <dbReference type="Rhea" id="RHEA:16901"/>
        <dbReference type="ChEBI" id="CHEBI:15378"/>
        <dbReference type="ChEBI" id="CHEBI:57287"/>
        <dbReference type="ChEBI" id="CHEBI:57288"/>
        <dbReference type="ChEBI" id="CHEBI:58761"/>
        <dbReference type="ChEBI" id="CHEBI:58929"/>
        <dbReference type="EC" id="2.3.1.178"/>
    </reaction>
</comment>
<evidence type="ECO:0000256" key="4">
    <source>
        <dbReference type="ARBA" id="ARBA00017935"/>
    </source>
</evidence>
<dbReference type="PROSITE" id="PS51186">
    <property type="entry name" value="GNAT"/>
    <property type="match status" value="1"/>
</dbReference>
<evidence type="ECO:0000256" key="2">
    <source>
        <dbReference type="ARBA" id="ARBA00010712"/>
    </source>
</evidence>
<dbReference type="Gene3D" id="3.40.630.30">
    <property type="match status" value="1"/>
</dbReference>
<evidence type="ECO:0000313" key="11">
    <source>
        <dbReference type="Proteomes" id="UP000577697"/>
    </source>
</evidence>
<reference evidence="10 11" key="1">
    <citation type="submission" date="2020-08" db="EMBL/GenBank/DDBJ databases">
        <title>Genomic Encyclopedia of Type Strains, Phase IV (KMG-IV): sequencing the most valuable type-strain genomes for metagenomic binning, comparative biology and taxonomic classification.</title>
        <authorList>
            <person name="Goeker M."/>
        </authorList>
    </citation>
    <scope>NUCLEOTIDE SEQUENCE [LARGE SCALE GENOMIC DNA]</scope>
    <source>
        <strain evidence="10 11">DSM 10368</strain>
    </source>
</reference>
<sequence>MVGLLNEIGASKAGGAPLPIKATRGPASIRKPHKGDGVRVWQMIRQTPGLDDNSLYCNLLQCSHFASTCAIAESDDQILGWMSGYIPPHQQSTLFVWQICVSVAGQRQGLARKLIADVLTRQASSQIKHIECTITESNAASWALFRSIARKLDAPIAQRIHFARDSHFEHLHDSEFAVTIGPFHRESAARLTA</sequence>
<organism evidence="10 11">
    <name type="scientific">Aminobacter aminovorans</name>
    <name type="common">Chelatobacter heintzii</name>
    <dbReference type="NCBI Taxonomy" id="83263"/>
    <lineage>
        <taxon>Bacteria</taxon>
        <taxon>Pseudomonadati</taxon>
        <taxon>Pseudomonadota</taxon>
        <taxon>Alphaproteobacteria</taxon>
        <taxon>Hyphomicrobiales</taxon>
        <taxon>Phyllobacteriaceae</taxon>
        <taxon>Aminobacter</taxon>
    </lineage>
</organism>
<comment type="pathway">
    <text evidence="1 8">Amine and polyamine biosynthesis; ectoine biosynthesis; L-ectoine from L-aspartate 4-semialdehyde: step 2/3.</text>
</comment>
<name>A0ABR6HCW8_AMIAI</name>
<dbReference type="InterPro" id="IPR016181">
    <property type="entry name" value="Acyl_CoA_acyltransferase"/>
</dbReference>
<comment type="similarity">
    <text evidence="2 8">Belongs to the acetyltransferase family. EctA subfamily.</text>
</comment>
<evidence type="ECO:0000256" key="3">
    <source>
        <dbReference type="ARBA" id="ARBA00012355"/>
    </source>
</evidence>
<evidence type="ECO:0000256" key="7">
    <source>
        <dbReference type="ARBA" id="ARBA00048924"/>
    </source>
</evidence>
<evidence type="ECO:0000313" key="10">
    <source>
        <dbReference type="EMBL" id="MBB3708384.1"/>
    </source>
</evidence>
<protein>
    <recommendedName>
        <fullName evidence="4 8">L-2,4-diaminobutyric acid acetyltransferase</fullName>
        <shortName evidence="8">DABA acetyltransferase</shortName>
        <ecNumber evidence="3 8">2.3.1.178</ecNumber>
    </recommendedName>
</protein>
<keyword evidence="11" id="KW-1185">Reference proteome</keyword>
<dbReference type="EMBL" id="JACICB010000019">
    <property type="protein sequence ID" value="MBB3708384.1"/>
    <property type="molecule type" value="Genomic_DNA"/>
</dbReference>
<evidence type="ECO:0000256" key="6">
    <source>
        <dbReference type="ARBA" id="ARBA00023315"/>
    </source>
</evidence>
<comment type="caution">
    <text evidence="10">The sequence shown here is derived from an EMBL/GenBank/DDBJ whole genome shotgun (WGS) entry which is preliminary data.</text>
</comment>
<evidence type="ECO:0000259" key="9">
    <source>
        <dbReference type="PROSITE" id="PS51186"/>
    </source>
</evidence>
<dbReference type="NCBIfam" id="TIGR02406">
    <property type="entry name" value="ectoine_EctA"/>
    <property type="match status" value="1"/>
</dbReference>
<dbReference type="Pfam" id="PF00583">
    <property type="entry name" value="Acetyltransf_1"/>
    <property type="match status" value="1"/>
</dbReference>
<dbReference type="SUPFAM" id="SSF55729">
    <property type="entry name" value="Acyl-CoA N-acyltransferases (Nat)"/>
    <property type="match status" value="1"/>
</dbReference>
<dbReference type="InterPro" id="IPR012772">
    <property type="entry name" value="Ectoine_EctA"/>
</dbReference>
<comment type="function">
    <text evidence="8">Catalyzes the acetylation of L-2,4-diaminobutyrate (DABA) to gamma-N-acetyl-alpha,gamma-diaminobutyric acid (ADABA) with acetyl coenzyme A.</text>
</comment>
<evidence type="ECO:0000256" key="8">
    <source>
        <dbReference type="RuleBase" id="RU365045"/>
    </source>
</evidence>
<dbReference type="CDD" id="cd04301">
    <property type="entry name" value="NAT_SF"/>
    <property type="match status" value="1"/>
</dbReference>
<evidence type="ECO:0000256" key="5">
    <source>
        <dbReference type="ARBA" id="ARBA00022679"/>
    </source>
</evidence>
<dbReference type="InterPro" id="IPR000182">
    <property type="entry name" value="GNAT_dom"/>
</dbReference>
<feature type="domain" description="N-acetyltransferase" evidence="9">
    <location>
        <begin position="27"/>
        <end position="185"/>
    </location>
</feature>
<gene>
    <name evidence="8" type="primary">ectA</name>
    <name evidence="10" type="ORF">FHS67_004724</name>
</gene>
<proteinExistence type="inferred from homology"/>
<dbReference type="GO" id="GO:0033816">
    <property type="term" value="F:diaminobutyrate acetyltransferase activity"/>
    <property type="evidence" value="ECO:0007669"/>
    <property type="project" value="UniProtKB-EC"/>
</dbReference>
<accession>A0ABR6HCW8</accession>
<evidence type="ECO:0000256" key="1">
    <source>
        <dbReference type="ARBA" id="ARBA00004978"/>
    </source>
</evidence>
<keyword evidence="6 8" id="KW-0012">Acyltransferase</keyword>
<dbReference type="EC" id="2.3.1.178" evidence="3 8"/>
<dbReference type="Proteomes" id="UP000577697">
    <property type="component" value="Unassembled WGS sequence"/>
</dbReference>